<organism evidence="1 2">
    <name type="scientific">Frankia nepalensis</name>
    <dbReference type="NCBI Taxonomy" id="1836974"/>
    <lineage>
        <taxon>Bacteria</taxon>
        <taxon>Bacillati</taxon>
        <taxon>Actinomycetota</taxon>
        <taxon>Actinomycetes</taxon>
        <taxon>Frankiales</taxon>
        <taxon>Frankiaceae</taxon>
        <taxon>Frankia</taxon>
    </lineage>
</organism>
<evidence type="ECO:0000313" key="1">
    <source>
        <dbReference type="EMBL" id="MBL7627817.1"/>
    </source>
</evidence>
<dbReference type="PANTHER" id="PTHR46082">
    <property type="entry name" value="ATP/GTP-BINDING PROTEIN-RELATED"/>
    <property type="match status" value="1"/>
</dbReference>
<accession>A0A937RCM8</accession>
<dbReference type="RefSeq" id="WP_202999823.1">
    <property type="nucleotide sequence ID" value="NZ_JADWYU010000130.1"/>
</dbReference>
<dbReference type="Pfam" id="PF13424">
    <property type="entry name" value="TPR_12"/>
    <property type="match status" value="1"/>
</dbReference>
<protein>
    <submittedName>
        <fullName evidence="1">Tetratricopeptide repeat protein</fullName>
    </submittedName>
</protein>
<dbReference type="Proteomes" id="UP000604475">
    <property type="component" value="Unassembled WGS sequence"/>
</dbReference>
<evidence type="ECO:0000313" key="2">
    <source>
        <dbReference type="Proteomes" id="UP000604475"/>
    </source>
</evidence>
<proteinExistence type="predicted"/>
<dbReference type="InterPro" id="IPR053137">
    <property type="entry name" value="NLR-like"/>
</dbReference>
<dbReference type="AlphaFoldDB" id="A0A937RCM8"/>
<name>A0A937RCM8_9ACTN</name>
<dbReference type="InterPro" id="IPR011990">
    <property type="entry name" value="TPR-like_helical_dom_sf"/>
</dbReference>
<dbReference type="PANTHER" id="PTHR46082:SF6">
    <property type="entry name" value="AAA+ ATPASE DOMAIN-CONTAINING PROTEIN-RELATED"/>
    <property type="match status" value="1"/>
</dbReference>
<gene>
    <name evidence="1" type="ORF">I7412_11670</name>
</gene>
<feature type="non-terminal residue" evidence="1">
    <location>
        <position position="1"/>
    </location>
</feature>
<comment type="caution">
    <text evidence="1">The sequence shown here is derived from an EMBL/GenBank/DDBJ whole genome shotgun (WGS) entry which is preliminary data.</text>
</comment>
<dbReference type="Gene3D" id="1.25.40.10">
    <property type="entry name" value="Tetratricopeptide repeat domain"/>
    <property type="match status" value="1"/>
</dbReference>
<reference evidence="1" key="1">
    <citation type="submission" date="2020-12" db="EMBL/GenBank/DDBJ databases">
        <title>Genomic characterization of non-nitrogen-fixing Frankia strains.</title>
        <authorList>
            <person name="Carlos-Shanley C."/>
            <person name="Guerra T."/>
            <person name="Hahn D."/>
        </authorList>
    </citation>
    <scope>NUCLEOTIDE SEQUENCE</scope>
    <source>
        <strain evidence="1">CN6</strain>
    </source>
</reference>
<keyword evidence="2" id="KW-1185">Reference proteome</keyword>
<dbReference type="SUPFAM" id="SSF48452">
    <property type="entry name" value="TPR-like"/>
    <property type="match status" value="1"/>
</dbReference>
<sequence>RRRILGEDHPDTIMAAGNLAITLRDLGDHAAARALKEDVFARRRRILGEDHPATLMAAGNLAITLRDLGDYAAARVLGEDVLARRRRILGEDHPDTIRARALLADLTGRGRSLPLRLLARLFSG</sequence>
<dbReference type="EMBL" id="JAEACQ010000164">
    <property type="protein sequence ID" value="MBL7627817.1"/>
    <property type="molecule type" value="Genomic_DNA"/>
</dbReference>